<protein>
    <submittedName>
        <fullName evidence="3">RCC1 repeat-containing protein</fullName>
    </submittedName>
</protein>
<name>A0A559KA90_9BACL</name>
<dbReference type="InterPro" id="IPR058923">
    <property type="entry name" value="RCC1-like_dom"/>
</dbReference>
<dbReference type="OrthoDB" id="27389at2"/>
<dbReference type="PROSITE" id="PS51272">
    <property type="entry name" value="SLH"/>
    <property type="match status" value="2"/>
</dbReference>
<dbReference type="InterPro" id="IPR000408">
    <property type="entry name" value="Reg_chr_condens"/>
</dbReference>
<dbReference type="EMBL" id="VNJI01000017">
    <property type="protein sequence ID" value="TVY09045.1"/>
    <property type="molecule type" value="Genomic_DNA"/>
</dbReference>
<feature type="domain" description="SLH" evidence="2">
    <location>
        <begin position="765"/>
        <end position="828"/>
    </location>
</feature>
<dbReference type="Proteomes" id="UP000317036">
    <property type="component" value="Unassembled WGS sequence"/>
</dbReference>
<evidence type="ECO:0000313" key="3">
    <source>
        <dbReference type="EMBL" id="TVY09045.1"/>
    </source>
</evidence>
<dbReference type="SUPFAM" id="SSF50985">
    <property type="entry name" value="RCC1/BLIP-II"/>
    <property type="match status" value="3"/>
</dbReference>
<dbReference type="RefSeq" id="WP_144848071.1">
    <property type="nucleotide sequence ID" value="NZ_VNJI01000017.1"/>
</dbReference>
<dbReference type="Gene3D" id="2.130.10.30">
    <property type="entry name" value="Regulator of chromosome condensation 1/beta-lactamase-inhibitor protein II"/>
    <property type="match status" value="4"/>
</dbReference>
<dbReference type="Pfam" id="PF00395">
    <property type="entry name" value="SLH"/>
    <property type="match status" value="2"/>
</dbReference>
<evidence type="ECO:0000313" key="4">
    <source>
        <dbReference type="Proteomes" id="UP000317036"/>
    </source>
</evidence>
<evidence type="ECO:0000256" key="1">
    <source>
        <dbReference type="ARBA" id="ARBA00022737"/>
    </source>
</evidence>
<reference evidence="3 4" key="1">
    <citation type="submission" date="2019-07" db="EMBL/GenBank/DDBJ databases">
        <authorList>
            <person name="Kim J."/>
        </authorList>
    </citation>
    <scope>NUCLEOTIDE SEQUENCE [LARGE SCALE GENOMIC DNA]</scope>
    <source>
        <strain evidence="3 4">JC52</strain>
    </source>
</reference>
<sequence>MNATSRMKFKKASLLQVGLAVLLILSMILPMNSARAESSAQSGFSDLVQITGGSSHTVALKSDGTVWAWGDNQLGKLGAQAVVNRYIPIRVKELSDVKSLAAGLNHTLALKKDGTVWAWGSNNGGQLGDGSKISHATPTKVEGLNDIIAVAAGNNHSVALRDDGVVFTWGDNTFGQLGDASYDPELKPKRITDNMPPVVSIASGANHVIAITKDRDMIAWGDNSSGQLGLGGNSIGGSINSRMYVSGLRNMKSVAAGSNFSLALKDDGVVYAWGSNASGQLGTPFIRNISGEPGYLVGLGEVKAIAAGNSHAIILTKDGDVYTWGANAFGQLGLGNYDKTNTLTNKIADLSHVVSIAAGSFYSMAVKDDGSVWTWGNNAMGQLGDGTTTTKTVPTQVPRFSLNASQPLAGSTINYTNELGTSPLSAGDSFTQVIKNGKVWSWGENTYGQLGNGSSITKNSPQPLDSLSDAAQIAAGTSHSVVLQRNGTVVSWGLNYSGQLGDGGTASKSTPAAVPGLTDVTQIASGANFSFYLKKDATLWASGDNTLGQLADGTIDPKSSPGPIEGLPLAQAVAAGYSHALALSLDGSVWAWGDNTAGQLGDGTQTPRRAAVQSKIKNVVSIAAGRNFSLALKTDGTVWAWGYNAFGQLGDGTTTNRSEPVQVSGLTGVTAIAAGGYHALAITKDGTVWAWGANTFGQLGDGGTSNRNKPSQLPLLTGARYVAAGTYHSAVMDDKGTVWTWGSNGSGQLGDGGYKSRSLPAVVTGFRPTFSDTAGHWAQSSIDAAVEKGMVDGYPNGTFGPDLLVTRSELAKLAATALRLKVADPAPGQQWYEPYVKVLQDAGIVGTGDMLGAWDAPATRAELARLAVRATTKEMQTANTVVDNAFAMKAAVKAGIMQGLSGGRLAPEETTTRAQAIAVIERMLSVNAGLKLAVDNEALKNAQ</sequence>
<dbReference type="InterPro" id="IPR009091">
    <property type="entry name" value="RCC1/BLIP-II"/>
</dbReference>
<dbReference type="InterPro" id="IPR001119">
    <property type="entry name" value="SLH_dom"/>
</dbReference>
<dbReference type="PANTHER" id="PTHR22870">
    <property type="entry name" value="REGULATOR OF CHROMOSOME CONDENSATION"/>
    <property type="match status" value="1"/>
</dbReference>
<dbReference type="AlphaFoldDB" id="A0A559KA90"/>
<dbReference type="PANTHER" id="PTHR22870:SF408">
    <property type="entry name" value="OS09G0560450 PROTEIN"/>
    <property type="match status" value="1"/>
</dbReference>
<dbReference type="Pfam" id="PF13540">
    <property type="entry name" value="RCC1_2"/>
    <property type="match status" value="2"/>
</dbReference>
<keyword evidence="4" id="KW-1185">Reference proteome</keyword>
<dbReference type="Pfam" id="PF25390">
    <property type="entry name" value="WD40_RLD"/>
    <property type="match status" value="2"/>
</dbReference>
<organism evidence="3 4">
    <name type="scientific">Paenibacillus cremeus</name>
    <dbReference type="NCBI Taxonomy" id="2163881"/>
    <lineage>
        <taxon>Bacteria</taxon>
        <taxon>Bacillati</taxon>
        <taxon>Bacillota</taxon>
        <taxon>Bacilli</taxon>
        <taxon>Bacillales</taxon>
        <taxon>Paenibacillaceae</taxon>
        <taxon>Paenibacillus</taxon>
    </lineage>
</organism>
<accession>A0A559KA90</accession>
<comment type="caution">
    <text evidence="3">The sequence shown here is derived from an EMBL/GenBank/DDBJ whole genome shotgun (WGS) entry which is preliminary data.</text>
</comment>
<evidence type="ECO:0000259" key="2">
    <source>
        <dbReference type="PROSITE" id="PS51272"/>
    </source>
</evidence>
<dbReference type="PROSITE" id="PS00626">
    <property type="entry name" value="RCC1_2"/>
    <property type="match status" value="7"/>
</dbReference>
<proteinExistence type="predicted"/>
<dbReference type="PRINTS" id="PR00633">
    <property type="entry name" value="RCCNDNSATION"/>
</dbReference>
<keyword evidence="1" id="KW-0677">Repeat</keyword>
<dbReference type="InterPro" id="IPR051210">
    <property type="entry name" value="Ub_ligase/GEF_domain"/>
</dbReference>
<feature type="domain" description="SLH" evidence="2">
    <location>
        <begin position="869"/>
        <end position="934"/>
    </location>
</feature>
<dbReference type="PROSITE" id="PS50012">
    <property type="entry name" value="RCC1_3"/>
    <property type="match status" value="14"/>
</dbReference>
<gene>
    <name evidence="3" type="ORF">FPZ49_15120</name>
</gene>